<accession>A0A1S5RMQ6</accession>
<dbReference type="Gene3D" id="3.50.50.60">
    <property type="entry name" value="FAD/NAD(P)-binding domain"/>
    <property type="match status" value="1"/>
</dbReference>
<dbReference type="PANTHER" id="PTHR10668:SF105">
    <property type="entry name" value="DEHYDROGENASE-RELATED"/>
    <property type="match status" value="1"/>
</dbReference>
<reference evidence="2" key="1">
    <citation type="journal article" date="2017" name="Cell Chem. Biol.">
        <title>An Unusual Protector-Protege Strategy for the Biosynthesis of Purine Nucleoside Antibiotics.</title>
        <authorList>
            <person name="Wu P."/>
            <person name="Wan D."/>
            <person name="Xu G."/>
            <person name="Wang G."/>
            <person name="Ma H."/>
            <person name="Wang T."/>
            <person name="Gao Y."/>
            <person name="Qi J."/>
            <person name="Chen X."/>
            <person name="Zhu J."/>
            <person name="Li Y.Q."/>
            <person name="Deng Z."/>
            <person name="Chen W."/>
        </authorList>
    </citation>
    <scope>NUCLEOTIDE SEQUENCE</scope>
    <source>
        <strain evidence="2">NRRL 3238</strain>
    </source>
</reference>
<proteinExistence type="predicted"/>
<dbReference type="InterPro" id="IPR036188">
    <property type="entry name" value="FAD/NAD-bd_sf"/>
</dbReference>
<evidence type="ECO:0000313" key="2">
    <source>
        <dbReference type="EMBL" id="AOE46835.1"/>
    </source>
</evidence>
<evidence type="ECO:0000256" key="1">
    <source>
        <dbReference type="SAM" id="MobiDB-lite"/>
    </source>
</evidence>
<dbReference type="EMBL" id="KJ856912">
    <property type="protein sequence ID" value="AOE46835.1"/>
    <property type="molecule type" value="Genomic_DNA"/>
</dbReference>
<dbReference type="SUPFAM" id="SSF51905">
    <property type="entry name" value="FAD/NAD(P)-binding domain"/>
    <property type="match status" value="1"/>
</dbReference>
<name>A0A1S5RMQ6_STRAT</name>
<dbReference type="AlphaFoldDB" id="A0A1S5RMQ6"/>
<gene>
    <name evidence="2" type="primary">penH</name>
</gene>
<sequence length="213" mass="22219">MTDAAIVGTGPNGLAASVTLARAGLKASLHERADTVGGGLRTTALFDSEVRHDVCFAVHPMAAASAFFRRFDLPARGVRLLPPEVPYAHPLPGGRATAAWRDLARTASRLGADGPRCERLVRPLVSRSTAVVDLVLGSQRALARADHPAGVHLTGAGPRHAPQPVHDSAGQGLADRGCRARRRQASLCGLHGGGTAAGPQRARRHGAHRAPRP</sequence>
<organism evidence="2">
    <name type="scientific">Streptomyces antibioticus</name>
    <dbReference type="NCBI Taxonomy" id="1890"/>
    <lineage>
        <taxon>Bacteria</taxon>
        <taxon>Bacillati</taxon>
        <taxon>Actinomycetota</taxon>
        <taxon>Actinomycetes</taxon>
        <taxon>Kitasatosporales</taxon>
        <taxon>Streptomycetaceae</taxon>
        <taxon>Streptomyces</taxon>
    </lineage>
</organism>
<protein>
    <submittedName>
        <fullName evidence="2">Phytoene dehydrogenase</fullName>
    </submittedName>
</protein>
<feature type="compositionally biased region" description="Basic residues" evidence="1">
    <location>
        <begin position="201"/>
        <end position="213"/>
    </location>
</feature>
<dbReference type="PANTHER" id="PTHR10668">
    <property type="entry name" value="PHYTOENE DEHYDROGENASE"/>
    <property type="match status" value="1"/>
</dbReference>
<feature type="region of interest" description="Disordered" evidence="1">
    <location>
        <begin position="154"/>
        <end position="213"/>
    </location>
</feature>
<dbReference type="Pfam" id="PF13450">
    <property type="entry name" value="NAD_binding_8"/>
    <property type="match status" value="1"/>
</dbReference>